<keyword evidence="12 15" id="KW-0472">Membrane</keyword>
<dbReference type="InterPro" id="IPR001128">
    <property type="entry name" value="Cyt_P450"/>
</dbReference>
<comment type="caution">
    <text evidence="16">The sequence shown here is derived from an EMBL/GenBank/DDBJ whole genome shotgun (WGS) entry which is preliminary data.</text>
</comment>
<dbReference type="GO" id="GO:0016020">
    <property type="term" value="C:membrane"/>
    <property type="evidence" value="ECO:0007669"/>
    <property type="project" value="UniProtKB-SubCell"/>
</dbReference>
<evidence type="ECO:0000256" key="5">
    <source>
        <dbReference type="ARBA" id="ARBA00022617"/>
    </source>
</evidence>
<dbReference type="GO" id="GO:0016705">
    <property type="term" value="F:oxidoreductase activity, acting on paired donors, with incorporation or reduction of molecular oxygen"/>
    <property type="evidence" value="ECO:0007669"/>
    <property type="project" value="InterPro"/>
</dbReference>
<sequence>MGPPILQSVFASTVVLTLYIIYRRWTRISIADIPGPEPGSFLLGCLPEWSQCEAAASDFKWQARFGHVIRLKGILGTDRLLISDPKALHHIYNSGYNLRKSDFRSELISILTGPGLAWSNNEVHRRQRRINSPAFGTQDARSYVPIFSAYANQLSTQWKEILGADGSAVVDTPGYFSRYALDTIGAVAFDYQFGTTDDQEDPLAKALGSVVPMFAIPTKGAIFAMGVLEFMPLSLVKFLIKYAPFPLLRHTRYVTRIAVGIAKQLVDEKSEALVAGKGKRDVLSLLVKANASENPRTSLSEAEMYAQMQTIMQAGHETTASTMSWAMFELAQHPKIQRRLRAEIKETYSAMRARGDLELTAADFDNMPYTIAVMKETLRFHSVAAWSIREAARDEVLPLSTPIVTTSGKTITELPIPKNTILVISNSGYNRNSDVFGLDSHVFNPERYLDGTVDQKTRLGVYGNLMTFGSGHRGCIGWRFAIYEFQAFLIELVKTFEFSIEPSIAAKILRQPGIVMLPAIAGEVDKGPQLPITIRETTYR</sequence>
<evidence type="ECO:0000256" key="4">
    <source>
        <dbReference type="ARBA" id="ARBA00010617"/>
    </source>
</evidence>
<dbReference type="InterPro" id="IPR050121">
    <property type="entry name" value="Cytochrome_P450_monoxygenase"/>
</dbReference>
<dbReference type="GO" id="GO:0020037">
    <property type="term" value="F:heme binding"/>
    <property type="evidence" value="ECO:0007669"/>
    <property type="project" value="InterPro"/>
</dbReference>
<keyword evidence="17" id="KW-1185">Reference proteome</keyword>
<evidence type="ECO:0000313" key="16">
    <source>
        <dbReference type="EMBL" id="KAJ7671826.1"/>
    </source>
</evidence>
<dbReference type="PANTHER" id="PTHR24305:SF166">
    <property type="entry name" value="CYTOCHROME P450 12A4, MITOCHONDRIAL-RELATED"/>
    <property type="match status" value="1"/>
</dbReference>
<dbReference type="PRINTS" id="PR00385">
    <property type="entry name" value="P450"/>
</dbReference>
<feature type="transmembrane region" description="Helical" evidence="15">
    <location>
        <begin position="6"/>
        <end position="22"/>
    </location>
</feature>
<evidence type="ECO:0000256" key="10">
    <source>
        <dbReference type="ARBA" id="ARBA00023004"/>
    </source>
</evidence>
<dbReference type="GO" id="GO:0004497">
    <property type="term" value="F:monooxygenase activity"/>
    <property type="evidence" value="ECO:0007669"/>
    <property type="project" value="UniProtKB-KW"/>
</dbReference>
<comment type="similarity">
    <text evidence="4 14">Belongs to the cytochrome P450 family.</text>
</comment>
<dbReference type="InterPro" id="IPR017972">
    <property type="entry name" value="Cyt_P450_CS"/>
</dbReference>
<keyword evidence="11 14" id="KW-0503">Monooxygenase</keyword>
<dbReference type="Proteomes" id="UP001221757">
    <property type="component" value="Unassembled WGS sequence"/>
</dbReference>
<dbReference type="PROSITE" id="PS00086">
    <property type="entry name" value="CYTOCHROME_P450"/>
    <property type="match status" value="1"/>
</dbReference>
<keyword evidence="7 13" id="KW-0479">Metal-binding</keyword>
<comment type="subcellular location">
    <subcellularLocation>
        <location evidence="2">Membrane</location>
    </subcellularLocation>
</comment>
<evidence type="ECO:0000256" key="9">
    <source>
        <dbReference type="ARBA" id="ARBA00023002"/>
    </source>
</evidence>
<keyword evidence="8 15" id="KW-1133">Transmembrane helix</keyword>
<dbReference type="InterPro" id="IPR002401">
    <property type="entry name" value="Cyt_P450_E_grp-I"/>
</dbReference>
<proteinExistence type="inferred from homology"/>
<dbReference type="SUPFAM" id="SSF48264">
    <property type="entry name" value="Cytochrome P450"/>
    <property type="match status" value="1"/>
</dbReference>
<dbReference type="EMBL" id="JARKIE010000171">
    <property type="protein sequence ID" value="KAJ7671826.1"/>
    <property type="molecule type" value="Genomic_DNA"/>
</dbReference>
<dbReference type="InterPro" id="IPR036396">
    <property type="entry name" value="Cyt_P450_sf"/>
</dbReference>
<protein>
    <submittedName>
        <fullName evidence="16">Cytochrome P450</fullName>
    </submittedName>
</protein>
<dbReference type="Pfam" id="PF00067">
    <property type="entry name" value="p450"/>
    <property type="match status" value="1"/>
</dbReference>
<evidence type="ECO:0000256" key="1">
    <source>
        <dbReference type="ARBA" id="ARBA00001971"/>
    </source>
</evidence>
<reference evidence="16" key="1">
    <citation type="submission" date="2023-03" db="EMBL/GenBank/DDBJ databases">
        <title>Massive genome expansion in bonnet fungi (Mycena s.s.) driven by repeated elements and novel gene families across ecological guilds.</title>
        <authorList>
            <consortium name="Lawrence Berkeley National Laboratory"/>
            <person name="Harder C.B."/>
            <person name="Miyauchi S."/>
            <person name="Viragh M."/>
            <person name="Kuo A."/>
            <person name="Thoen E."/>
            <person name="Andreopoulos B."/>
            <person name="Lu D."/>
            <person name="Skrede I."/>
            <person name="Drula E."/>
            <person name="Henrissat B."/>
            <person name="Morin E."/>
            <person name="Kohler A."/>
            <person name="Barry K."/>
            <person name="LaButti K."/>
            <person name="Morin E."/>
            <person name="Salamov A."/>
            <person name="Lipzen A."/>
            <person name="Mereny Z."/>
            <person name="Hegedus B."/>
            <person name="Baldrian P."/>
            <person name="Stursova M."/>
            <person name="Weitz H."/>
            <person name="Taylor A."/>
            <person name="Grigoriev I.V."/>
            <person name="Nagy L.G."/>
            <person name="Martin F."/>
            <person name="Kauserud H."/>
        </authorList>
    </citation>
    <scope>NUCLEOTIDE SEQUENCE</scope>
    <source>
        <strain evidence="16">CBHHK067</strain>
    </source>
</reference>
<evidence type="ECO:0000256" key="3">
    <source>
        <dbReference type="ARBA" id="ARBA00004721"/>
    </source>
</evidence>
<dbReference type="GO" id="GO:0005506">
    <property type="term" value="F:iron ion binding"/>
    <property type="evidence" value="ECO:0007669"/>
    <property type="project" value="InterPro"/>
</dbReference>
<evidence type="ECO:0000256" key="6">
    <source>
        <dbReference type="ARBA" id="ARBA00022692"/>
    </source>
</evidence>
<evidence type="ECO:0000256" key="13">
    <source>
        <dbReference type="PIRSR" id="PIRSR602401-1"/>
    </source>
</evidence>
<evidence type="ECO:0000256" key="12">
    <source>
        <dbReference type="ARBA" id="ARBA00023136"/>
    </source>
</evidence>
<dbReference type="PANTHER" id="PTHR24305">
    <property type="entry name" value="CYTOCHROME P450"/>
    <property type="match status" value="1"/>
</dbReference>
<evidence type="ECO:0000256" key="14">
    <source>
        <dbReference type="RuleBase" id="RU000461"/>
    </source>
</evidence>
<keyword evidence="9 14" id="KW-0560">Oxidoreductase</keyword>
<evidence type="ECO:0000256" key="2">
    <source>
        <dbReference type="ARBA" id="ARBA00004370"/>
    </source>
</evidence>
<keyword evidence="5 13" id="KW-0349">Heme</keyword>
<gene>
    <name evidence="16" type="ORF">B0H17DRAFT_1017572</name>
</gene>
<comment type="cofactor">
    <cofactor evidence="1 13">
        <name>heme</name>
        <dbReference type="ChEBI" id="CHEBI:30413"/>
    </cofactor>
</comment>
<name>A0AAD7G6A6_MYCRO</name>
<comment type="pathway">
    <text evidence="3">Secondary metabolite biosynthesis; terpenoid biosynthesis.</text>
</comment>
<keyword evidence="10 13" id="KW-0408">Iron</keyword>
<evidence type="ECO:0000256" key="8">
    <source>
        <dbReference type="ARBA" id="ARBA00022989"/>
    </source>
</evidence>
<keyword evidence="6 15" id="KW-0812">Transmembrane</keyword>
<dbReference type="PRINTS" id="PR00463">
    <property type="entry name" value="EP450I"/>
</dbReference>
<evidence type="ECO:0000256" key="11">
    <source>
        <dbReference type="ARBA" id="ARBA00023033"/>
    </source>
</evidence>
<organism evidence="16 17">
    <name type="scientific">Mycena rosella</name>
    <name type="common">Pink bonnet</name>
    <name type="synonym">Agaricus rosellus</name>
    <dbReference type="NCBI Taxonomy" id="1033263"/>
    <lineage>
        <taxon>Eukaryota</taxon>
        <taxon>Fungi</taxon>
        <taxon>Dikarya</taxon>
        <taxon>Basidiomycota</taxon>
        <taxon>Agaricomycotina</taxon>
        <taxon>Agaricomycetes</taxon>
        <taxon>Agaricomycetidae</taxon>
        <taxon>Agaricales</taxon>
        <taxon>Marasmiineae</taxon>
        <taxon>Mycenaceae</taxon>
        <taxon>Mycena</taxon>
    </lineage>
</organism>
<evidence type="ECO:0000256" key="7">
    <source>
        <dbReference type="ARBA" id="ARBA00022723"/>
    </source>
</evidence>
<evidence type="ECO:0000256" key="15">
    <source>
        <dbReference type="SAM" id="Phobius"/>
    </source>
</evidence>
<dbReference type="Gene3D" id="1.10.630.10">
    <property type="entry name" value="Cytochrome P450"/>
    <property type="match status" value="1"/>
</dbReference>
<dbReference type="AlphaFoldDB" id="A0AAD7G6A6"/>
<accession>A0AAD7G6A6</accession>
<evidence type="ECO:0000313" key="17">
    <source>
        <dbReference type="Proteomes" id="UP001221757"/>
    </source>
</evidence>
<feature type="binding site" description="axial binding residue" evidence="13">
    <location>
        <position position="475"/>
    </location>
    <ligand>
        <name>heme</name>
        <dbReference type="ChEBI" id="CHEBI:30413"/>
    </ligand>
    <ligandPart>
        <name>Fe</name>
        <dbReference type="ChEBI" id="CHEBI:18248"/>
    </ligandPart>
</feature>